<evidence type="ECO:0000313" key="2">
    <source>
        <dbReference type="Proteomes" id="UP001341840"/>
    </source>
</evidence>
<gene>
    <name evidence="1" type="ORF">PIB30_033874</name>
</gene>
<sequence>MDSTEWVGHLVLERDIAYCMAEQIVTNHNLDECPKVFPLEESPVARTLLGTLGSHPLIIPRAGYRYKEEIDERKKIGDFPGYLSLLILLLLLLSRGSRDSVIDFMKTSPPTERILDIPGFTISRLRSVPLRRYRQRCEATILDYAND</sequence>
<keyword evidence="2" id="KW-1185">Reference proteome</keyword>
<dbReference type="Proteomes" id="UP001341840">
    <property type="component" value="Unassembled WGS sequence"/>
</dbReference>
<proteinExistence type="predicted"/>
<accession>A0ABU6TDP1</accession>
<dbReference type="EMBL" id="JASCZI010090776">
    <property type="protein sequence ID" value="MED6146366.1"/>
    <property type="molecule type" value="Genomic_DNA"/>
</dbReference>
<evidence type="ECO:0000313" key="1">
    <source>
        <dbReference type="EMBL" id="MED6146366.1"/>
    </source>
</evidence>
<reference evidence="1 2" key="1">
    <citation type="journal article" date="2023" name="Plants (Basel)">
        <title>Bridging the Gap: Combining Genomics and Transcriptomics Approaches to Understand Stylosanthes scabra, an Orphan Legume from the Brazilian Caatinga.</title>
        <authorList>
            <person name="Ferreira-Neto J.R.C."/>
            <person name="da Silva M.D."/>
            <person name="Binneck E."/>
            <person name="de Melo N.F."/>
            <person name="da Silva R.H."/>
            <person name="de Melo A.L.T.M."/>
            <person name="Pandolfi V."/>
            <person name="Bustamante F.O."/>
            <person name="Brasileiro-Vidal A.C."/>
            <person name="Benko-Iseppon A.M."/>
        </authorList>
    </citation>
    <scope>NUCLEOTIDE SEQUENCE [LARGE SCALE GENOMIC DNA]</scope>
    <source>
        <tissue evidence="1">Leaves</tissue>
    </source>
</reference>
<organism evidence="1 2">
    <name type="scientific">Stylosanthes scabra</name>
    <dbReference type="NCBI Taxonomy" id="79078"/>
    <lineage>
        <taxon>Eukaryota</taxon>
        <taxon>Viridiplantae</taxon>
        <taxon>Streptophyta</taxon>
        <taxon>Embryophyta</taxon>
        <taxon>Tracheophyta</taxon>
        <taxon>Spermatophyta</taxon>
        <taxon>Magnoliopsida</taxon>
        <taxon>eudicotyledons</taxon>
        <taxon>Gunneridae</taxon>
        <taxon>Pentapetalae</taxon>
        <taxon>rosids</taxon>
        <taxon>fabids</taxon>
        <taxon>Fabales</taxon>
        <taxon>Fabaceae</taxon>
        <taxon>Papilionoideae</taxon>
        <taxon>50 kb inversion clade</taxon>
        <taxon>dalbergioids sensu lato</taxon>
        <taxon>Dalbergieae</taxon>
        <taxon>Pterocarpus clade</taxon>
        <taxon>Stylosanthes</taxon>
    </lineage>
</organism>
<name>A0ABU6TDP1_9FABA</name>
<protein>
    <submittedName>
        <fullName evidence="1">Uncharacterized protein</fullName>
    </submittedName>
</protein>
<comment type="caution">
    <text evidence="1">The sequence shown here is derived from an EMBL/GenBank/DDBJ whole genome shotgun (WGS) entry which is preliminary data.</text>
</comment>